<feature type="repeat" description="NHL" evidence="13">
    <location>
        <begin position="438"/>
        <end position="476"/>
    </location>
</feature>
<dbReference type="Gene3D" id="2.40.10.500">
    <property type="match status" value="3"/>
</dbReference>
<dbReference type="Pfam" id="PF01436">
    <property type="entry name" value="NHL"/>
    <property type="match status" value="3"/>
</dbReference>
<dbReference type="PROSITE" id="PS51125">
    <property type="entry name" value="NHL"/>
    <property type="match status" value="2"/>
</dbReference>
<dbReference type="InterPro" id="IPR017441">
    <property type="entry name" value="Protein_kinase_ATP_BS"/>
</dbReference>
<dbReference type="Pfam" id="PF00069">
    <property type="entry name" value="Pkinase"/>
    <property type="match status" value="1"/>
</dbReference>
<dbReference type="GO" id="GO:0005524">
    <property type="term" value="F:ATP binding"/>
    <property type="evidence" value="ECO:0007669"/>
    <property type="project" value="UniProtKB-UniRule"/>
</dbReference>
<dbReference type="PROSITE" id="PS00108">
    <property type="entry name" value="PROTEIN_KINASE_ST"/>
    <property type="match status" value="1"/>
</dbReference>
<dbReference type="PANTHER" id="PTHR43289">
    <property type="entry name" value="MITOGEN-ACTIVATED PROTEIN KINASE KINASE KINASE 20-RELATED"/>
    <property type="match status" value="1"/>
</dbReference>
<organism evidence="16 17">
    <name type="scientific">Mycobacterium shimoidei</name>
    <dbReference type="NCBI Taxonomy" id="29313"/>
    <lineage>
        <taxon>Bacteria</taxon>
        <taxon>Bacillati</taxon>
        <taxon>Actinomycetota</taxon>
        <taxon>Actinomycetes</taxon>
        <taxon>Mycobacteriales</taxon>
        <taxon>Mycobacteriaceae</taxon>
        <taxon>Mycobacterium</taxon>
    </lineage>
</organism>
<keyword evidence="5" id="KW-0808">Transferase</keyword>
<feature type="repeat" description="NHL" evidence="13">
    <location>
        <begin position="399"/>
        <end position="433"/>
    </location>
</feature>
<dbReference type="Gene3D" id="3.30.200.20">
    <property type="entry name" value="Phosphorylase Kinase, domain 1"/>
    <property type="match status" value="1"/>
</dbReference>
<evidence type="ECO:0000256" key="13">
    <source>
        <dbReference type="PROSITE-ProRule" id="PRU00504"/>
    </source>
</evidence>
<evidence type="ECO:0000256" key="9">
    <source>
        <dbReference type="ARBA" id="ARBA00022777"/>
    </source>
</evidence>
<evidence type="ECO:0000256" key="7">
    <source>
        <dbReference type="ARBA" id="ARBA00022737"/>
    </source>
</evidence>
<keyword evidence="7" id="KW-0677">Repeat</keyword>
<evidence type="ECO:0000256" key="4">
    <source>
        <dbReference type="ARBA" id="ARBA00022527"/>
    </source>
</evidence>
<proteinExistence type="predicted"/>
<dbReference type="PROSITE" id="PS50011">
    <property type="entry name" value="PROTEIN_KINASE_DOM"/>
    <property type="match status" value="1"/>
</dbReference>
<keyword evidence="12" id="KW-0472">Membrane</keyword>
<dbReference type="STRING" id="29313.BHQ16_06340"/>
<dbReference type="InterPro" id="IPR035016">
    <property type="entry name" value="NHL_PKND"/>
</dbReference>
<keyword evidence="8 14" id="KW-0547">Nucleotide-binding</keyword>
<dbReference type="InterPro" id="IPR001258">
    <property type="entry name" value="NHL_repeat"/>
</dbReference>
<dbReference type="PANTHER" id="PTHR43289:SF6">
    <property type="entry name" value="SERINE_THREONINE-PROTEIN KINASE NEKL-3"/>
    <property type="match status" value="1"/>
</dbReference>
<dbReference type="Proteomes" id="UP000252015">
    <property type="component" value="Unassembled WGS sequence"/>
</dbReference>
<keyword evidence="3" id="KW-1003">Cell membrane</keyword>
<keyword evidence="6 16" id="KW-0812">Transmembrane</keyword>
<dbReference type="SUPFAM" id="SSF56112">
    <property type="entry name" value="Protein kinase-like (PK-like)"/>
    <property type="match status" value="1"/>
</dbReference>
<evidence type="ECO:0000259" key="15">
    <source>
        <dbReference type="PROSITE" id="PS50011"/>
    </source>
</evidence>
<dbReference type="EMBL" id="UEGW01000001">
    <property type="protein sequence ID" value="SRX96175.1"/>
    <property type="molecule type" value="Genomic_DNA"/>
</dbReference>
<dbReference type="SMART" id="SM00220">
    <property type="entry name" value="S_TKc"/>
    <property type="match status" value="1"/>
</dbReference>
<accession>A0A375Z580</accession>
<evidence type="ECO:0000256" key="2">
    <source>
        <dbReference type="ARBA" id="ARBA00012513"/>
    </source>
</evidence>
<dbReference type="EC" id="2.7.11.1" evidence="2"/>
<feature type="binding site" evidence="14">
    <location>
        <position position="56"/>
    </location>
    <ligand>
        <name>ATP</name>
        <dbReference type="ChEBI" id="CHEBI:30616"/>
    </ligand>
</feature>
<evidence type="ECO:0000256" key="1">
    <source>
        <dbReference type="ARBA" id="ARBA00004162"/>
    </source>
</evidence>
<dbReference type="Gene3D" id="1.10.510.10">
    <property type="entry name" value="Transferase(Phosphotransferase) domain 1"/>
    <property type="match status" value="1"/>
</dbReference>
<protein>
    <recommendedName>
        <fullName evidence="2">non-specific serine/threonine protein kinase</fullName>
        <ecNumber evidence="2">2.7.11.1</ecNumber>
    </recommendedName>
</protein>
<evidence type="ECO:0000256" key="12">
    <source>
        <dbReference type="ARBA" id="ARBA00023136"/>
    </source>
</evidence>
<evidence type="ECO:0000256" key="8">
    <source>
        <dbReference type="ARBA" id="ARBA00022741"/>
    </source>
</evidence>
<keyword evidence="9 16" id="KW-0418">Kinase</keyword>
<keyword evidence="11" id="KW-1133">Transmembrane helix</keyword>
<dbReference type="GO" id="GO:0005886">
    <property type="term" value="C:plasma membrane"/>
    <property type="evidence" value="ECO:0007669"/>
    <property type="project" value="UniProtKB-SubCell"/>
</dbReference>
<feature type="domain" description="Protein kinase" evidence="15">
    <location>
        <begin position="27"/>
        <end position="287"/>
    </location>
</feature>
<dbReference type="InterPro" id="IPR008271">
    <property type="entry name" value="Ser/Thr_kinase_AS"/>
</dbReference>
<evidence type="ECO:0000256" key="5">
    <source>
        <dbReference type="ARBA" id="ARBA00022679"/>
    </source>
</evidence>
<evidence type="ECO:0000256" key="3">
    <source>
        <dbReference type="ARBA" id="ARBA00022475"/>
    </source>
</evidence>
<dbReference type="FunFam" id="1.10.510.10:FF:000021">
    <property type="entry name" value="Serine/threonine protein kinase"/>
    <property type="match status" value="1"/>
</dbReference>
<evidence type="ECO:0000313" key="16">
    <source>
        <dbReference type="EMBL" id="SRX96175.1"/>
    </source>
</evidence>
<evidence type="ECO:0000256" key="11">
    <source>
        <dbReference type="ARBA" id="ARBA00022989"/>
    </source>
</evidence>
<name>A0A375Z580_MYCSH</name>
<evidence type="ECO:0000256" key="6">
    <source>
        <dbReference type="ARBA" id="ARBA00022692"/>
    </source>
</evidence>
<evidence type="ECO:0000313" key="17">
    <source>
        <dbReference type="Proteomes" id="UP000252015"/>
    </source>
</evidence>
<dbReference type="SUPFAM" id="SSF101898">
    <property type="entry name" value="NHL repeat"/>
    <property type="match status" value="1"/>
</dbReference>
<keyword evidence="4" id="KW-0723">Serine/threonine-protein kinase</keyword>
<dbReference type="GO" id="GO:0080090">
    <property type="term" value="P:regulation of primary metabolic process"/>
    <property type="evidence" value="ECO:0007669"/>
    <property type="project" value="UniProtKB-ARBA"/>
</dbReference>
<dbReference type="AlphaFoldDB" id="A0A375Z580"/>
<dbReference type="GO" id="GO:0004674">
    <property type="term" value="F:protein serine/threonine kinase activity"/>
    <property type="evidence" value="ECO:0007669"/>
    <property type="project" value="UniProtKB-KW"/>
</dbReference>
<evidence type="ECO:0000256" key="10">
    <source>
        <dbReference type="ARBA" id="ARBA00022840"/>
    </source>
</evidence>
<dbReference type="CDD" id="cd14014">
    <property type="entry name" value="STKc_PknB_like"/>
    <property type="match status" value="1"/>
</dbReference>
<keyword evidence="10 14" id="KW-0067">ATP-binding</keyword>
<evidence type="ECO:0000256" key="14">
    <source>
        <dbReference type="PROSITE-ProRule" id="PRU10141"/>
    </source>
</evidence>
<gene>
    <name evidence="16" type="ORF">MSP7336_04451</name>
</gene>
<keyword evidence="17" id="KW-1185">Reference proteome</keyword>
<dbReference type="FunFam" id="3.30.200.20:FF:000348">
    <property type="entry name" value="Serine/threonine protein kinase"/>
    <property type="match status" value="1"/>
</dbReference>
<sequence length="559" mass="59581">MLRGDRVVNEPADGPLGPRAGSRFGHYLLRRLLGSGGFGDVYEAEDTVMDRLVALKLITAPYSRNEVFRERLFREARHAGRLHDPHVVPIHHCGEIDGQLYIDMRLVEGTDLQDVLANEGPLSPPRAVAIVRQVAAALDAAHNAQMVHRDVKPANILLTADDFACLVDFGLANAANDASLTSSGTTMGTFAYMAPERLSHAEVSHSTDIYALACVLYECLTGCPPYATGDLPALITAHLTAPIPRPCQRRPHIPEGFDEVIARGMAKKPADRYASARELAVAAQRALTASGRNLADTIPASTPTVDRPLPSQEVLPFTALINPSGVAVDVAGDVYVADFSNVRVLRLPAGSNTQVELPFTGLTGPASLTVDIDRHVYLTDYSNRVLKLPAGSTEPVDLPFTGLVLPLGVAIDAAGNVYIADATNNRVLQLAANSDTPTELPFTGLRFPNAVAVDVAGDVYVTDSTNNRVLKLITASNTQVELPFTGLNNPYGVAADIAGNVYVADNLNARVLKLPAGSSSQVELPFTGLKGPVGVALDHACSVYVTDFIDNRVLKLPAE</sequence>
<dbReference type="CDD" id="cd14952">
    <property type="entry name" value="NHL_PKND_like"/>
    <property type="match status" value="1"/>
</dbReference>
<dbReference type="InterPro" id="IPR000719">
    <property type="entry name" value="Prot_kinase_dom"/>
</dbReference>
<dbReference type="InterPro" id="IPR011009">
    <property type="entry name" value="Kinase-like_dom_sf"/>
</dbReference>
<reference evidence="16 17" key="1">
    <citation type="submission" date="2018-05" db="EMBL/GenBank/DDBJ databases">
        <authorList>
            <consortium name="IHU Genomes"/>
        </authorList>
    </citation>
    <scope>NUCLEOTIDE SEQUENCE [LARGE SCALE GENOMIC DNA]</scope>
    <source>
        <strain evidence="16 17">P7336</strain>
    </source>
</reference>
<dbReference type="PROSITE" id="PS00107">
    <property type="entry name" value="PROTEIN_KINASE_ATP"/>
    <property type="match status" value="1"/>
</dbReference>
<comment type="subcellular location">
    <subcellularLocation>
        <location evidence="1">Cell membrane</location>
        <topology evidence="1">Single-pass membrane protein</topology>
    </subcellularLocation>
</comment>